<dbReference type="AlphaFoldDB" id="A0A0K1PXU4"/>
<dbReference type="InterPro" id="IPR029058">
    <property type="entry name" value="AB_hydrolase_fold"/>
</dbReference>
<keyword evidence="1" id="KW-0378">Hydrolase</keyword>
<dbReference type="EMBL" id="CP012333">
    <property type="protein sequence ID" value="AKU98345.1"/>
    <property type="molecule type" value="Genomic_DNA"/>
</dbReference>
<keyword evidence="5" id="KW-1185">Reference proteome</keyword>
<sequence>MISLWYPAKHARHYPIAPLLTPGAAAQFKSDYGLPQDAVVLPASHGHEGAPVDRGDDDRLPVVLYSHGFNGLRSFNTLVVEELASRGYLVVTIDHTHEAAEVEFPDGRVEVNATGPGDDHVYAASVDVRVADVQFVLDQLEVIARGGNPDVERRALPAGLRHAFDLRKIGMFGHSLGGATTSSAMFADSRIKAGLSLDGGVFGPVIDAGLDRPFMRVSSPRGHRSLQPRVASFWSHLSGWRRDLYIPSAGHLTFGDFQLYYSPLLPLLNPSDEDIESDVGSIEAERVVAIQRAYPRAFFDLHLRHRGHLLDAPSPAYPEVLFVP</sequence>
<dbReference type="KEGG" id="llu:AKJ09_05009"/>
<dbReference type="Pfam" id="PF03403">
    <property type="entry name" value="PAF-AH_p_II"/>
    <property type="match status" value="1"/>
</dbReference>
<keyword evidence="2" id="KW-0442">Lipid degradation</keyword>
<evidence type="ECO:0000313" key="5">
    <source>
        <dbReference type="Proteomes" id="UP000064967"/>
    </source>
</evidence>
<proteinExistence type="predicted"/>
<dbReference type="PANTHER" id="PTHR10272">
    <property type="entry name" value="PLATELET-ACTIVATING FACTOR ACETYLHYDROLASE"/>
    <property type="match status" value="1"/>
</dbReference>
<dbReference type="PATRIC" id="fig|1391654.3.peg.5071"/>
<reference evidence="4 5" key="1">
    <citation type="submission" date="2015-08" db="EMBL/GenBank/DDBJ databases">
        <authorList>
            <person name="Babu N.S."/>
            <person name="Beckwith C.J."/>
            <person name="Beseler K.G."/>
            <person name="Brison A."/>
            <person name="Carone J.V."/>
            <person name="Caskin T.P."/>
            <person name="Diamond M."/>
            <person name="Durham M.E."/>
            <person name="Foxe J.M."/>
            <person name="Go M."/>
            <person name="Henderson B.A."/>
            <person name="Jones I.B."/>
            <person name="McGettigan J.A."/>
            <person name="Micheletti S.J."/>
            <person name="Nasrallah M.E."/>
            <person name="Ortiz D."/>
            <person name="Piller C.R."/>
            <person name="Privatt S.R."/>
            <person name="Schneider S.L."/>
            <person name="Sharp S."/>
            <person name="Smith T.C."/>
            <person name="Stanton J.D."/>
            <person name="Ullery H.E."/>
            <person name="Wilson R.J."/>
            <person name="Serrano M.G."/>
            <person name="Buck G."/>
            <person name="Lee V."/>
            <person name="Wang Y."/>
            <person name="Carvalho R."/>
            <person name="Voegtly L."/>
            <person name="Shi R."/>
            <person name="Duckworth R."/>
            <person name="Johnson A."/>
            <person name="Loviza R."/>
            <person name="Walstead R."/>
            <person name="Shah Z."/>
            <person name="Kiflezghi M."/>
            <person name="Wade K."/>
            <person name="Ball S.L."/>
            <person name="Bradley K.W."/>
            <person name="Asai D.J."/>
            <person name="Bowman C.A."/>
            <person name="Russell D.A."/>
            <person name="Pope W.H."/>
            <person name="Jacobs-Sera D."/>
            <person name="Hendrix R.W."/>
            <person name="Hatfull G.F."/>
        </authorList>
    </citation>
    <scope>NUCLEOTIDE SEQUENCE [LARGE SCALE GENOMIC DNA]</scope>
    <source>
        <strain evidence="4 5">DSM 27648</strain>
    </source>
</reference>
<dbReference type="GO" id="GO:0003847">
    <property type="term" value="F:1-alkyl-2-acetylglycerophosphocholine esterase activity"/>
    <property type="evidence" value="ECO:0007669"/>
    <property type="project" value="TreeGrafter"/>
</dbReference>
<protein>
    <submittedName>
        <fullName evidence="4">Lipase</fullName>
    </submittedName>
</protein>
<dbReference type="SUPFAM" id="SSF53474">
    <property type="entry name" value="alpha/beta-Hydrolases"/>
    <property type="match status" value="1"/>
</dbReference>
<evidence type="ECO:0000256" key="1">
    <source>
        <dbReference type="ARBA" id="ARBA00022801"/>
    </source>
</evidence>
<accession>A0A0K1PXU4</accession>
<organism evidence="4 5">
    <name type="scientific">Labilithrix luteola</name>
    <dbReference type="NCBI Taxonomy" id="1391654"/>
    <lineage>
        <taxon>Bacteria</taxon>
        <taxon>Pseudomonadati</taxon>
        <taxon>Myxococcota</taxon>
        <taxon>Polyangia</taxon>
        <taxon>Polyangiales</taxon>
        <taxon>Labilitrichaceae</taxon>
        <taxon>Labilithrix</taxon>
    </lineage>
</organism>
<evidence type="ECO:0000313" key="4">
    <source>
        <dbReference type="EMBL" id="AKU98345.1"/>
    </source>
</evidence>
<evidence type="ECO:0000256" key="2">
    <source>
        <dbReference type="ARBA" id="ARBA00022963"/>
    </source>
</evidence>
<dbReference type="PANTHER" id="PTHR10272:SF0">
    <property type="entry name" value="PLATELET-ACTIVATING FACTOR ACETYLHYDROLASE"/>
    <property type="match status" value="1"/>
</dbReference>
<dbReference type="Gene3D" id="3.40.50.1820">
    <property type="entry name" value="alpha/beta hydrolase"/>
    <property type="match status" value="1"/>
</dbReference>
<gene>
    <name evidence="4" type="ORF">AKJ09_05009</name>
</gene>
<evidence type="ECO:0000256" key="3">
    <source>
        <dbReference type="ARBA" id="ARBA00023098"/>
    </source>
</evidence>
<dbReference type="STRING" id="1391654.AKJ09_05009"/>
<dbReference type="GO" id="GO:0016042">
    <property type="term" value="P:lipid catabolic process"/>
    <property type="evidence" value="ECO:0007669"/>
    <property type="project" value="UniProtKB-KW"/>
</dbReference>
<dbReference type="RefSeq" id="WP_205633780.1">
    <property type="nucleotide sequence ID" value="NZ_CP012333.1"/>
</dbReference>
<keyword evidence="3" id="KW-0443">Lipid metabolism</keyword>
<name>A0A0K1PXU4_9BACT</name>
<dbReference type="Proteomes" id="UP000064967">
    <property type="component" value="Chromosome"/>
</dbReference>